<organism evidence="3 4">
    <name type="scientific">Georhizobium profundi</name>
    <dbReference type="NCBI Taxonomy" id="2341112"/>
    <lineage>
        <taxon>Bacteria</taxon>
        <taxon>Pseudomonadati</taxon>
        <taxon>Pseudomonadota</taxon>
        <taxon>Alphaproteobacteria</taxon>
        <taxon>Hyphomicrobiales</taxon>
        <taxon>Rhizobiaceae</taxon>
        <taxon>Georhizobium</taxon>
    </lineage>
</organism>
<keyword evidence="3" id="KW-0282">Flagellum</keyword>
<protein>
    <submittedName>
        <fullName evidence="3">Flagellar basal body rod protein FlgB</fullName>
    </submittedName>
</protein>
<keyword evidence="3" id="KW-0966">Cell projection</keyword>
<evidence type="ECO:0000313" key="4">
    <source>
        <dbReference type="Proteomes" id="UP000268192"/>
    </source>
</evidence>
<evidence type="ECO:0000259" key="2">
    <source>
        <dbReference type="Pfam" id="PF00460"/>
    </source>
</evidence>
<dbReference type="OrthoDB" id="9788334at2"/>
<sequence>MEPIQLFDLASRQAHWLSVRQTVVAGNIANANTPGYAAREVAPFEDVLKETGNRMAATHPAHFIEDEMRNSVSSTTVKDGVEVQVSGNSVTLADELRKTGEIKRNMELSTNLVRTFHRMMLQTVRA</sequence>
<name>A0A3S9B1P6_9HYPH</name>
<dbReference type="AlphaFoldDB" id="A0A3S9B1P6"/>
<proteinExistence type="predicted"/>
<dbReference type="Proteomes" id="UP000268192">
    <property type="component" value="Chromosome"/>
</dbReference>
<evidence type="ECO:0000313" key="3">
    <source>
        <dbReference type="EMBL" id="AZN70854.1"/>
    </source>
</evidence>
<keyword evidence="3" id="KW-0969">Cilium</keyword>
<dbReference type="NCBIfam" id="NF004653">
    <property type="entry name" value="PRK06003.1"/>
    <property type="match status" value="1"/>
</dbReference>
<dbReference type="Pfam" id="PF00460">
    <property type="entry name" value="Flg_bb_rod"/>
    <property type="match status" value="1"/>
</dbReference>
<comment type="subcellular location">
    <subcellularLocation>
        <location evidence="1">Bacterial flagellum basal body</location>
    </subcellularLocation>
</comment>
<dbReference type="GO" id="GO:0009425">
    <property type="term" value="C:bacterial-type flagellum basal body"/>
    <property type="evidence" value="ECO:0007669"/>
    <property type="project" value="UniProtKB-SubCell"/>
</dbReference>
<dbReference type="KEGG" id="abaw:D5400_05805"/>
<accession>A0A3S9B1P6</accession>
<keyword evidence="4" id="KW-1185">Reference proteome</keyword>
<gene>
    <name evidence="3" type="primary">flgB</name>
    <name evidence="3" type="ORF">D5400_05805</name>
</gene>
<dbReference type="InterPro" id="IPR001444">
    <property type="entry name" value="Flag_bb_rod_N"/>
</dbReference>
<feature type="domain" description="Flagellar basal body rod protein N-terminal" evidence="2">
    <location>
        <begin position="18"/>
        <end position="36"/>
    </location>
</feature>
<reference evidence="3 4" key="1">
    <citation type="submission" date="2018-09" db="EMBL/GenBank/DDBJ databases">
        <title>Marinorhizobium profundi gen. nov., sp. nov., isolated from a deep-sea sediment sample from the New Britain Trench and proposal of Marinorhizobiaceae fam. nov. in the order Rhizobiales of the class Alphaproteobacteria.</title>
        <authorList>
            <person name="Cao J."/>
        </authorList>
    </citation>
    <scope>NUCLEOTIDE SEQUENCE [LARGE SCALE GENOMIC DNA]</scope>
    <source>
        <strain evidence="3 4">WS11</strain>
    </source>
</reference>
<dbReference type="RefSeq" id="WP_126008531.1">
    <property type="nucleotide sequence ID" value="NZ_CP032509.1"/>
</dbReference>
<evidence type="ECO:0000256" key="1">
    <source>
        <dbReference type="ARBA" id="ARBA00004117"/>
    </source>
</evidence>
<dbReference type="EMBL" id="CP032509">
    <property type="protein sequence ID" value="AZN70854.1"/>
    <property type="molecule type" value="Genomic_DNA"/>
</dbReference>